<organism evidence="1 2">
    <name type="scientific">Parafannyhessea umbonata</name>
    <dbReference type="NCBI Taxonomy" id="604330"/>
    <lineage>
        <taxon>Bacteria</taxon>
        <taxon>Bacillati</taxon>
        <taxon>Actinomycetota</taxon>
        <taxon>Coriobacteriia</taxon>
        <taxon>Coriobacteriales</taxon>
        <taxon>Atopobiaceae</taxon>
        <taxon>Parafannyhessea</taxon>
    </lineage>
</organism>
<dbReference type="InterPro" id="IPR036412">
    <property type="entry name" value="HAD-like_sf"/>
</dbReference>
<dbReference type="RefSeq" id="WP_078687023.1">
    <property type="nucleotide sequence ID" value="NZ_FNWT01000002.1"/>
</dbReference>
<proteinExistence type="predicted"/>
<dbReference type="Gene3D" id="3.30.1240.10">
    <property type="match status" value="1"/>
</dbReference>
<dbReference type="Pfam" id="PF08282">
    <property type="entry name" value="Hydrolase_3"/>
    <property type="match status" value="1"/>
</dbReference>
<gene>
    <name evidence="1" type="ORF">SAMN05216447_102141</name>
</gene>
<protein>
    <recommendedName>
        <fullName evidence="3">HAD family phosphatase</fullName>
    </recommendedName>
</protein>
<comment type="caution">
    <text evidence="1">The sequence shown here is derived from an EMBL/GenBank/DDBJ whole genome shotgun (WGS) entry which is preliminary data.</text>
</comment>
<dbReference type="InterPro" id="IPR023214">
    <property type="entry name" value="HAD_sf"/>
</dbReference>
<name>A0A1H6I360_9ACTN</name>
<dbReference type="PANTHER" id="PTHR10000">
    <property type="entry name" value="PHOSPHOSERINE PHOSPHATASE"/>
    <property type="match status" value="1"/>
</dbReference>
<keyword evidence="2" id="KW-1185">Reference proteome</keyword>
<dbReference type="EMBL" id="FNWT01000002">
    <property type="protein sequence ID" value="SEH43285.1"/>
    <property type="molecule type" value="Genomic_DNA"/>
</dbReference>
<evidence type="ECO:0008006" key="3">
    <source>
        <dbReference type="Google" id="ProtNLM"/>
    </source>
</evidence>
<reference evidence="1 2" key="1">
    <citation type="submission" date="2016-10" db="EMBL/GenBank/DDBJ databases">
        <authorList>
            <person name="Varghese N."/>
            <person name="Submissions S."/>
        </authorList>
    </citation>
    <scope>NUCLEOTIDE SEQUENCE [LARGE SCALE GENOMIC DNA]</scope>
    <source>
        <strain evidence="1 2">WCP15</strain>
    </source>
</reference>
<dbReference type="Proteomes" id="UP000199135">
    <property type="component" value="Unassembled WGS sequence"/>
</dbReference>
<evidence type="ECO:0000313" key="2">
    <source>
        <dbReference type="Proteomes" id="UP000199135"/>
    </source>
</evidence>
<dbReference type="Gene3D" id="3.40.50.1000">
    <property type="entry name" value="HAD superfamily/HAD-like"/>
    <property type="match status" value="1"/>
</dbReference>
<dbReference type="PANTHER" id="PTHR10000:SF8">
    <property type="entry name" value="HAD SUPERFAMILY HYDROLASE-LIKE, TYPE 3"/>
    <property type="match status" value="1"/>
</dbReference>
<accession>A0A1H6I360</accession>
<evidence type="ECO:0000313" key="1">
    <source>
        <dbReference type="EMBL" id="SEH43285.1"/>
    </source>
</evidence>
<sequence>MIKLVLTDMDNTLVSFGAGHVSARARKAIAAVRAAGVQFGPATGRDYFELLRFFDGDDSCFRTGILSNGKKVMVDGDMRRVHLIDNAALQRFVDYVLTRDDCFVGAYPLKSAPQNPVWCMGIRQRFAELWGDDLSFEAHACDAVPDFEIIGATFGCAGTQADVEEVMAKGAELCPEFDFVQPVPHWVDILPSGVNKGSSLTDLMTELDVCADEIVFFGDAENDLAIMREVPNSVAVANATPEAAATARWHIGACADDAVAQALEEIARCAQSGQTPSFMR</sequence>
<dbReference type="SUPFAM" id="SSF56784">
    <property type="entry name" value="HAD-like"/>
    <property type="match status" value="1"/>
</dbReference>